<reference evidence="1 2" key="1">
    <citation type="submission" date="2020-04" db="EMBL/GenBank/DDBJ databases">
        <authorList>
            <person name="Hitch T.C.A."/>
            <person name="Wylensek D."/>
            <person name="Clavel T."/>
        </authorList>
    </citation>
    <scope>NUCLEOTIDE SEQUENCE [LARGE SCALE GENOMIC DNA]</scope>
    <source>
        <strain evidence="1 2">COR2-253-APC-1A</strain>
    </source>
</reference>
<comment type="caution">
    <text evidence="1">The sequence shown here is derived from an EMBL/GenBank/DDBJ whole genome shotgun (WGS) entry which is preliminary data.</text>
</comment>
<sequence length="57" mass="6632">MTKYEKLQVIERAYHMLIPCIKNNAVQDYGLILVEAPNCLNELLESEKPDQEVKQVK</sequence>
<organism evidence="1 2">
    <name type="scientific">Victivallis vadensis</name>
    <dbReference type="NCBI Taxonomy" id="172901"/>
    <lineage>
        <taxon>Bacteria</taxon>
        <taxon>Pseudomonadati</taxon>
        <taxon>Lentisphaerota</taxon>
        <taxon>Lentisphaeria</taxon>
        <taxon>Victivallales</taxon>
        <taxon>Victivallaceae</taxon>
        <taxon>Victivallis</taxon>
    </lineage>
</organism>
<dbReference type="EMBL" id="JABAEW010000014">
    <property type="protein sequence ID" value="NMD86714.1"/>
    <property type="molecule type" value="Genomic_DNA"/>
</dbReference>
<dbReference type="Proteomes" id="UP000576225">
    <property type="component" value="Unassembled WGS sequence"/>
</dbReference>
<dbReference type="RefSeq" id="WP_168962345.1">
    <property type="nucleotide sequence ID" value="NZ_JABAEW010000014.1"/>
</dbReference>
<dbReference type="AlphaFoldDB" id="A0A848ASK1"/>
<protein>
    <submittedName>
        <fullName evidence="1">Uncharacterized protein</fullName>
    </submittedName>
</protein>
<evidence type="ECO:0000313" key="1">
    <source>
        <dbReference type="EMBL" id="NMD86714.1"/>
    </source>
</evidence>
<gene>
    <name evidence="1" type="ORF">HF882_08975</name>
</gene>
<accession>A0A848ASK1</accession>
<evidence type="ECO:0000313" key="2">
    <source>
        <dbReference type="Proteomes" id="UP000576225"/>
    </source>
</evidence>
<name>A0A848ASK1_9BACT</name>
<proteinExistence type="predicted"/>